<dbReference type="AlphaFoldDB" id="A0A650CUJ3"/>
<gene>
    <name evidence="2" type="ORF">D1866_05665</name>
    <name evidence="1" type="ORF">GFB69_09160</name>
</gene>
<organism evidence="2 3">
    <name type="scientific">Acidianus ambivalens</name>
    <name type="common">Desulfurolobus ambivalens</name>
    <dbReference type="NCBI Taxonomy" id="2283"/>
    <lineage>
        <taxon>Archaea</taxon>
        <taxon>Thermoproteota</taxon>
        <taxon>Thermoprotei</taxon>
        <taxon>Sulfolobales</taxon>
        <taxon>Sulfolobaceae</taxon>
        <taxon>Acidianus</taxon>
    </lineage>
</organism>
<reference evidence="2 3" key="2">
    <citation type="submission" date="2019-10" db="EMBL/GenBank/DDBJ databases">
        <title>Genome Sequences from Six Type Strain Members of the Archaeal Family Sulfolobaceae: Acidianus ambivalens, Acidianus infernus, Metallosphaera prunae, Stygiolobus azoricus, Sulfolobus metallicus, and Sulfurisphaera ohwakuensis.</title>
        <authorList>
            <person name="Counts J.A."/>
            <person name="Kelly R.M."/>
        </authorList>
    </citation>
    <scope>NUCLEOTIDE SEQUENCE [LARGE SCALE GENOMIC DNA]</scope>
    <source>
        <strain evidence="2 3">LEI 10</strain>
    </source>
</reference>
<reference evidence="1 4" key="1">
    <citation type="submission" date="2019-10" db="EMBL/GenBank/DDBJ databases">
        <title>Comparative genomics of sulfur disproportionating microorganisms.</title>
        <authorList>
            <person name="Ward L.M."/>
            <person name="Bertran E."/>
            <person name="Johnston D."/>
        </authorList>
    </citation>
    <scope>NUCLEOTIDE SEQUENCE [LARGE SCALE GENOMIC DNA]</scope>
    <source>
        <strain evidence="1 4">DSM 3772</strain>
    </source>
</reference>
<evidence type="ECO:0000313" key="2">
    <source>
        <dbReference type="EMBL" id="QGR21531.1"/>
    </source>
</evidence>
<dbReference type="Proteomes" id="UP000426328">
    <property type="component" value="Chromosome"/>
</dbReference>
<dbReference type="GeneID" id="42779204"/>
<keyword evidence="3" id="KW-1185">Reference proteome</keyword>
<name>A0A650CUJ3_ACIAM</name>
<dbReference type="PANTHER" id="PTHR48098">
    <property type="entry name" value="ENTEROCHELIN ESTERASE-RELATED"/>
    <property type="match status" value="1"/>
</dbReference>
<dbReference type="InterPro" id="IPR050583">
    <property type="entry name" value="Mycobacterial_A85_antigen"/>
</dbReference>
<dbReference type="Gene3D" id="3.40.50.1820">
    <property type="entry name" value="alpha/beta hydrolase"/>
    <property type="match status" value="1"/>
</dbReference>
<keyword evidence="2" id="KW-0378">Hydrolase</keyword>
<dbReference type="RefSeq" id="WP_152942137.1">
    <property type="nucleotide sequence ID" value="NZ_CP045482.1"/>
</dbReference>
<evidence type="ECO:0000313" key="3">
    <source>
        <dbReference type="Proteomes" id="UP000426328"/>
    </source>
</evidence>
<dbReference type="SUPFAM" id="SSF53474">
    <property type="entry name" value="alpha/beta-Hydrolases"/>
    <property type="match status" value="1"/>
</dbReference>
<dbReference type="Proteomes" id="UP000474054">
    <property type="component" value="Unassembled WGS sequence"/>
</dbReference>
<accession>A0A650CUJ3</accession>
<dbReference type="Pfam" id="PF00756">
    <property type="entry name" value="Esterase"/>
    <property type="match status" value="1"/>
</dbReference>
<sequence length="310" mass="35933">MKYEIIKIESQELKDNYLKDPYVREVLVYTPDEIEEGLPLFIELAGINWSPNVNNRFHQIMTHLLKKMKAVVVNPNFRTKYYLNQYINSPAVGNYENFIIKELIPELKERYKVGNVALFGKSSGGFGAYTLAVRHPDVIKGFADHFGDSCFYYLYANDFVYTIKALEGKKPKDLLKELMAKTPSEDDMKILNVFGSSAFYSPNLNSETGFDLPFDETGEIIDEVWKKWLSFDPVKNVENYVGSLRKLKAIYLDVGKCDEYSLFIGMRSLHKKLQKLGIQHYYEEFKGGHFGNSSRYCTSLPYLYERLKLN</sequence>
<dbReference type="GO" id="GO:0016787">
    <property type="term" value="F:hydrolase activity"/>
    <property type="evidence" value="ECO:0007669"/>
    <property type="project" value="UniProtKB-KW"/>
</dbReference>
<evidence type="ECO:0000313" key="1">
    <source>
        <dbReference type="EMBL" id="MQL55905.1"/>
    </source>
</evidence>
<dbReference type="InterPro" id="IPR029058">
    <property type="entry name" value="AB_hydrolase_fold"/>
</dbReference>
<dbReference type="KEGG" id="aamb:D1866_05665"/>
<dbReference type="InterPro" id="IPR000801">
    <property type="entry name" value="Esterase-like"/>
</dbReference>
<dbReference type="EMBL" id="WHYS01000002">
    <property type="protein sequence ID" value="MQL55905.1"/>
    <property type="molecule type" value="Genomic_DNA"/>
</dbReference>
<evidence type="ECO:0000313" key="4">
    <source>
        <dbReference type="Proteomes" id="UP000474054"/>
    </source>
</evidence>
<proteinExistence type="predicted"/>
<protein>
    <submittedName>
        <fullName evidence="2">Hydrolase</fullName>
    </submittedName>
</protein>
<dbReference type="PANTHER" id="PTHR48098:SF3">
    <property type="entry name" value="IRON(III) ENTEROBACTIN ESTERASE"/>
    <property type="match status" value="1"/>
</dbReference>
<dbReference type="EMBL" id="CP045482">
    <property type="protein sequence ID" value="QGR21531.1"/>
    <property type="molecule type" value="Genomic_DNA"/>
</dbReference>